<dbReference type="SUPFAM" id="SSF52540">
    <property type="entry name" value="P-loop containing nucleoside triphosphate hydrolases"/>
    <property type="match status" value="1"/>
</dbReference>
<reference evidence="6 7" key="1">
    <citation type="journal article" date="2011" name="Syst. Appl. Microbiol.">
        <title>Defluviimonas denitrificans gen. nov., sp. nov., and Pararhodobacter aggregans gen. nov., sp. nov., non-phototrophic Rhodobacteraceae from the biofilter of a marine aquaculture.</title>
        <authorList>
            <person name="Foesel B.U."/>
            <person name="Drake H.L."/>
            <person name="Schramm A."/>
        </authorList>
    </citation>
    <scope>NUCLEOTIDE SEQUENCE [LARGE SCALE GENOMIC DNA]</scope>
    <source>
        <strain evidence="6 7">D1-19</strain>
    </source>
</reference>
<dbReference type="EMBL" id="QDDR01000013">
    <property type="protein sequence ID" value="PVE45628.1"/>
    <property type="molecule type" value="Genomic_DNA"/>
</dbReference>
<keyword evidence="2" id="KW-0378">Hydrolase</keyword>
<dbReference type="NCBIfam" id="NF011296">
    <property type="entry name" value="PRK14709.1"/>
    <property type="match status" value="1"/>
</dbReference>
<sequence>MTDDPLDRASGLTVIEGGGGKARAAPGNTGDATAEVSAPKGATGRPGRPKPPRGGAPKGQRKPAAPAAPSGGVLTEDAVALLFTAAHGQSARYDHELGTWAIWDAEARRWRWDKRQTAAHWCRELAREASDGEAPKVLERVRRRSFLSGVEAMCRADPTHAVTHEVWDPDDMLLGCPGVTVDLRSGRHQAPRPEDMLTRLAAVAPDPTLPIPIWREFLRRATGEDDALERFLQVFAGYSLTGSVKEHQMVFFHGGGGNGKSLLLNTLVGILGEYAQTASMDTFAASSFERHSTDLAAMRGARVVAVSEVAQGVGWNQQRLTQMTGGDKVRARFMRQDEFEYHPKFKLWVVGNHKPELGNVNEAMRRRMNIIPFTHKPDRPDPDLFERLRPEWPGILHWMILGCLEWQSEGLSRPQVIAAETDEYFGEQDTFGQWISECCRVDSRDPHCWDVALELFQSWKTFAEARNAAPGSSKAFAELLKAKGFGADLARVQGKVTRIWRGVMLHRLGLEGQ</sequence>
<evidence type="ECO:0000256" key="3">
    <source>
        <dbReference type="ARBA" id="ARBA00022840"/>
    </source>
</evidence>
<dbReference type="InterPro" id="IPR027417">
    <property type="entry name" value="P-loop_NTPase"/>
</dbReference>
<comment type="caution">
    <text evidence="6">The sequence shown here is derived from an EMBL/GenBank/DDBJ whole genome shotgun (WGS) entry which is preliminary data.</text>
</comment>
<dbReference type="GO" id="GO:0016787">
    <property type="term" value="F:hydrolase activity"/>
    <property type="evidence" value="ECO:0007669"/>
    <property type="project" value="UniProtKB-KW"/>
</dbReference>
<dbReference type="Gene3D" id="3.40.50.300">
    <property type="entry name" value="P-loop containing nucleotide triphosphate hydrolases"/>
    <property type="match status" value="1"/>
</dbReference>
<dbReference type="InterPro" id="IPR006500">
    <property type="entry name" value="Helicase_put_C_phage/plasmid"/>
</dbReference>
<evidence type="ECO:0000259" key="5">
    <source>
        <dbReference type="PROSITE" id="PS51206"/>
    </source>
</evidence>
<dbReference type="Pfam" id="PF19263">
    <property type="entry name" value="DUF5906"/>
    <property type="match status" value="1"/>
</dbReference>
<dbReference type="NCBIfam" id="TIGR01613">
    <property type="entry name" value="primase_Cterm"/>
    <property type="match status" value="1"/>
</dbReference>
<organism evidence="6 7">
    <name type="scientific">Pararhodobacter aggregans</name>
    <dbReference type="NCBI Taxonomy" id="404875"/>
    <lineage>
        <taxon>Bacteria</taxon>
        <taxon>Pseudomonadati</taxon>
        <taxon>Pseudomonadota</taxon>
        <taxon>Alphaproteobacteria</taxon>
        <taxon>Rhodobacterales</taxon>
        <taxon>Paracoccaceae</taxon>
        <taxon>Pararhodobacter</taxon>
    </lineage>
</organism>
<dbReference type="PROSITE" id="PS51206">
    <property type="entry name" value="SF3_HELICASE_1"/>
    <property type="match status" value="1"/>
</dbReference>
<dbReference type="Proteomes" id="UP000244810">
    <property type="component" value="Unassembled WGS sequence"/>
</dbReference>
<dbReference type="InterPro" id="IPR045455">
    <property type="entry name" value="NrS-1_pol-like_helicase"/>
</dbReference>
<name>A0A2T7ULV9_9RHOB</name>
<evidence type="ECO:0000256" key="2">
    <source>
        <dbReference type="ARBA" id="ARBA00022801"/>
    </source>
</evidence>
<evidence type="ECO:0000256" key="4">
    <source>
        <dbReference type="SAM" id="MobiDB-lite"/>
    </source>
</evidence>
<evidence type="ECO:0000313" key="6">
    <source>
        <dbReference type="EMBL" id="PVE45628.1"/>
    </source>
</evidence>
<proteinExistence type="predicted"/>
<keyword evidence="1" id="KW-0547">Nucleotide-binding</keyword>
<feature type="domain" description="SF3 helicase" evidence="5">
    <location>
        <begin position="227"/>
        <end position="384"/>
    </location>
</feature>
<protein>
    <recommendedName>
        <fullName evidence="5">SF3 helicase domain-containing protein</fullName>
    </recommendedName>
</protein>
<dbReference type="InterPro" id="IPR014818">
    <property type="entry name" value="Phage/plasmid_primase_P4_C"/>
</dbReference>
<keyword evidence="7" id="KW-1185">Reference proteome</keyword>
<dbReference type="GO" id="GO:0005524">
    <property type="term" value="F:ATP binding"/>
    <property type="evidence" value="ECO:0007669"/>
    <property type="project" value="UniProtKB-KW"/>
</dbReference>
<dbReference type="InterPro" id="IPR051620">
    <property type="entry name" value="ORF904-like_C"/>
</dbReference>
<dbReference type="SMART" id="SM00885">
    <property type="entry name" value="D5_N"/>
    <property type="match status" value="1"/>
</dbReference>
<dbReference type="InterPro" id="IPR014015">
    <property type="entry name" value="Helicase_SF3_DNA-vir"/>
</dbReference>
<keyword evidence="3" id="KW-0067">ATP-binding</keyword>
<dbReference type="OrthoDB" id="9763644at2"/>
<dbReference type="Pfam" id="PF08706">
    <property type="entry name" value="D5_N"/>
    <property type="match status" value="1"/>
</dbReference>
<evidence type="ECO:0000313" key="7">
    <source>
        <dbReference type="Proteomes" id="UP000244810"/>
    </source>
</evidence>
<dbReference type="PANTHER" id="PTHR35372">
    <property type="entry name" value="ATP BINDING PROTEIN-RELATED"/>
    <property type="match status" value="1"/>
</dbReference>
<evidence type="ECO:0000256" key="1">
    <source>
        <dbReference type="ARBA" id="ARBA00022741"/>
    </source>
</evidence>
<dbReference type="PANTHER" id="PTHR35372:SF2">
    <property type="entry name" value="SF3 HELICASE DOMAIN-CONTAINING PROTEIN"/>
    <property type="match status" value="1"/>
</dbReference>
<dbReference type="AlphaFoldDB" id="A0A2T7ULV9"/>
<dbReference type="RefSeq" id="WP_107754940.1">
    <property type="nucleotide sequence ID" value="NZ_QBKF01000018.1"/>
</dbReference>
<feature type="region of interest" description="Disordered" evidence="4">
    <location>
        <begin position="1"/>
        <end position="71"/>
    </location>
</feature>
<accession>A0A2T7ULV9</accession>
<gene>
    <name evidence="6" type="ORF">DDE23_20405</name>
</gene>